<protein>
    <submittedName>
        <fullName evidence="10">Trypanosomal VSG domain containing protein, putative</fullName>
    </submittedName>
</protein>
<evidence type="ECO:0000256" key="3">
    <source>
        <dbReference type="ARBA" id="ARBA00022475"/>
    </source>
</evidence>
<evidence type="ECO:0000313" key="11">
    <source>
        <dbReference type="Proteomes" id="UP000195570"/>
    </source>
</evidence>
<evidence type="ECO:0000256" key="4">
    <source>
        <dbReference type="ARBA" id="ARBA00022622"/>
    </source>
</evidence>
<keyword evidence="7" id="KW-0325">Glycoprotein</keyword>
<gene>
    <name evidence="10" type="ORF">TEOVI_000853300</name>
</gene>
<dbReference type="GO" id="GO:0005886">
    <property type="term" value="C:plasma membrane"/>
    <property type="evidence" value="ECO:0007669"/>
    <property type="project" value="UniProtKB-SubCell"/>
</dbReference>
<dbReference type="VEuPathDB" id="TriTrypDB:TEOVI_000853300"/>
<dbReference type="AlphaFoldDB" id="A0A1G4I8X9"/>
<evidence type="ECO:0000313" key="10">
    <source>
        <dbReference type="EMBL" id="SCU68409.1"/>
    </source>
</evidence>
<keyword evidence="6" id="KW-0472">Membrane</keyword>
<accession>A0A1G4I8X9</accession>
<evidence type="ECO:0000256" key="5">
    <source>
        <dbReference type="ARBA" id="ARBA00022729"/>
    </source>
</evidence>
<dbReference type="Pfam" id="PF13206">
    <property type="entry name" value="VSG_B"/>
    <property type="match status" value="1"/>
</dbReference>
<evidence type="ECO:0000259" key="9">
    <source>
        <dbReference type="Pfam" id="PF13206"/>
    </source>
</evidence>
<dbReference type="EMBL" id="CZPT02000975">
    <property type="protein sequence ID" value="SCU68409.1"/>
    <property type="molecule type" value="Genomic_DNA"/>
</dbReference>
<keyword evidence="3" id="KW-1003">Cell membrane</keyword>
<name>A0A1G4I8X9_TRYEQ</name>
<dbReference type="RefSeq" id="XP_067079572.1">
    <property type="nucleotide sequence ID" value="XM_067223471.1"/>
</dbReference>
<sequence length="136" mass="15525">MALLGARIAKATAKDAAGHYKVLCEAWRVAKEGQIKDDLTAGDNADYLEIMKLNMSISDSKWQNLFDGECEEGEWPAMEKKLEPESKKIEWGDHWEKWRAARVADKAMKNDEEYQKIKKMAQNHGDVHLIRHGVAI</sequence>
<evidence type="ECO:0000256" key="1">
    <source>
        <dbReference type="ARBA" id="ARBA00002523"/>
    </source>
</evidence>
<evidence type="ECO:0000256" key="7">
    <source>
        <dbReference type="ARBA" id="ARBA00023180"/>
    </source>
</evidence>
<keyword evidence="8" id="KW-0449">Lipoprotein</keyword>
<comment type="subcellular location">
    <subcellularLocation>
        <location evidence="2">Cell membrane</location>
        <topology evidence="2">Lipid-anchor</topology>
        <topology evidence="2">GPI-anchor</topology>
    </subcellularLocation>
</comment>
<dbReference type="InterPro" id="IPR025932">
    <property type="entry name" value="Trypano_VSG_B_N_dom"/>
</dbReference>
<comment type="function">
    <text evidence="1">VSG forms a coat on the surface of the parasite. The trypanosome evades the immune response of the host by expressing a series of antigenically distinct VSGs from an estimated 1000 VSG genes.</text>
</comment>
<feature type="domain" description="Trypanosome variant surface glycoprotein B-type N-terminal" evidence="9">
    <location>
        <begin position="5"/>
        <end position="127"/>
    </location>
</feature>
<organism evidence="10 11">
    <name type="scientific">Trypanosoma equiperdum</name>
    <dbReference type="NCBI Taxonomy" id="5694"/>
    <lineage>
        <taxon>Eukaryota</taxon>
        <taxon>Discoba</taxon>
        <taxon>Euglenozoa</taxon>
        <taxon>Kinetoplastea</taxon>
        <taxon>Metakinetoplastina</taxon>
        <taxon>Trypanosomatida</taxon>
        <taxon>Trypanosomatidae</taxon>
        <taxon>Trypanosoma</taxon>
    </lineage>
</organism>
<dbReference type="GeneID" id="92382467"/>
<dbReference type="Proteomes" id="UP000195570">
    <property type="component" value="Unassembled WGS sequence"/>
</dbReference>
<proteinExistence type="predicted"/>
<evidence type="ECO:0000256" key="6">
    <source>
        <dbReference type="ARBA" id="ARBA00023136"/>
    </source>
</evidence>
<evidence type="ECO:0000256" key="2">
    <source>
        <dbReference type="ARBA" id="ARBA00004609"/>
    </source>
</evidence>
<reference evidence="10" key="1">
    <citation type="submission" date="2016-09" db="EMBL/GenBank/DDBJ databases">
        <authorList>
            <person name="Hebert L."/>
            <person name="Moumen B."/>
        </authorList>
    </citation>
    <scope>NUCLEOTIDE SEQUENCE [LARGE SCALE GENOMIC DNA]</scope>
    <source>
        <strain evidence="10">OVI</strain>
    </source>
</reference>
<keyword evidence="4" id="KW-0336">GPI-anchor</keyword>
<keyword evidence="11" id="KW-1185">Reference proteome</keyword>
<dbReference type="GO" id="GO:0098552">
    <property type="term" value="C:side of membrane"/>
    <property type="evidence" value="ECO:0007669"/>
    <property type="project" value="UniProtKB-KW"/>
</dbReference>
<evidence type="ECO:0000256" key="8">
    <source>
        <dbReference type="ARBA" id="ARBA00023288"/>
    </source>
</evidence>
<keyword evidence="5" id="KW-0732">Signal</keyword>
<comment type="caution">
    <text evidence="10">The sequence shown here is derived from an EMBL/GenBank/DDBJ whole genome shotgun (WGS) entry which is preliminary data.</text>
</comment>